<feature type="compositionally biased region" description="Basic and acidic residues" evidence="11">
    <location>
        <begin position="501"/>
        <end position="514"/>
    </location>
</feature>
<gene>
    <name evidence="12" type="ORF">CAC42_6942</name>
</gene>
<dbReference type="AlphaFoldDB" id="A0A2K1QQK3"/>
<dbReference type="GO" id="GO:0034625">
    <property type="term" value="P:fatty acid elongation, monounsaturated fatty acid"/>
    <property type="evidence" value="ECO:0007669"/>
    <property type="project" value="TreeGrafter"/>
</dbReference>
<evidence type="ECO:0000256" key="4">
    <source>
        <dbReference type="ARBA" id="ARBA00022692"/>
    </source>
</evidence>
<keyword evidence="4 10" id="KW-0812">Transmembrane</keyword>
<dbReference type="PANTHER" id="PTHR11157">
    <property type="entry name" value="FATTY ACID ACYL TRANSFERASE-RELATED"/>
    <property type="match status" value="1"/>
</dbReference>
<dbReference type="GO" id="GO:0005789">
    <property type="term" value="C:endoplasmic reticulum membrane"/>
    <property type="evidence" value="ECO:0007669"/>
    <property type="project" value="TreeGrafter"/>
</dbReference>
<keyword evidence="7 10" id="KW-0443">Lipid metabolism</keyword>
<proteinExistence type="inferred from homology"/>
<evidence type="ECO:0000256" key="10">
    <source>
        <dbReference type="RuleBase" id="RU361115"/>
    </source>
</evidence>
<keyword evidence="6 10" id="KW-1133">Transmembrane helix</keyword>
<keyword evidence="13" id="KW-1185">Reference proteome</keyword>
<evidence type="ECO:0000256" key="6">
    <source>
        <dbReference type="ARBA" id="ARBA00022989"/>
    </source>
</evidence>
<name>A0A2K1QQK3_9PEZI</name>
<keyword evidence="9 10" id="KW-0275">Fatty acid biosynthesis</keyword>
<evidence type="ECO:0000256" key="1">
    <source>
        <dbReference type="ARBA" id="ARBA00004141"/>
    </source>
</evidence>
<keyword evidence="3 10" id="KW-0808">Transferase</keyword>
<feature type="transmembrane region" description="Helical" evidence="10">
    <location>
        <begin position="53"/>
        <end position="71"/>
    </location>
</feature>
<keyword evidence="2 10" id="KW-0444">Lipid biosynthesis</keyword>
<dbReference type="GO" id="GO:0042761">
    <property type="term" value="P:very long-chain fatty acid biosynthetic process"/>
    <property type="evidence" value="ECO:0007669"/>
    <property type="project" value="TreeGrafter"/>
</dbReference>
<dbReference type="GO" id="GO:0019367">
    <property type="term" value="P:fatty acid elongation, saturated fatty acid"/>
    <property type="evidence" value="ECO:0007669"/>
    <property type="project" value="TreeGrafter"/>
</dbReference>
<evidence type="ECO:0000256" key="11">
    <source>
        <dbReference type="SAM" id="MobiDB-lite"/>
    </source>
</evidence>
<protein>
    <recommendedName>
        <fullName evidence="10">Elongation of fatty acids protein</fullName>
        <ecNumber evidence="10">2.3.1.-</ecNumber>
    </recommendedName>
</protein>
<keyword evidence="5 10" id="KW-0276">Fatty acid metabolism</keyword>
<dbReference type="EC" id="2.3.1.-" evidence="10"/>
<feature type="transmembrane region" description="Helical" evidence="10">
    <location>
        <begin position="237"/>
        <end position="260"/>
    </location>
</feature>
<evidence type="ECO:0000256" key="7">
    <source>
        <dbReference type="ARBA" id="ARBA00023098"/>
    </source>
</evidence>
<evidence type="ECO:0000313" key="12">
    <source>
        <dbReference type="EMBL" id="PNS17259.1"/>
    </source>
</evidence>
<comment type="subcellular location">
    <subcellularLocation>
        <location evidence="1">Membrane</location>
        <topology evidence="1">Multi-pass membrane protein</topology>
    </subcellularLocation>
</comment>
<evidence type="ECO:0000256" key="3">
    <source>
        <dbReference type="ARBA" id="ARBA00022679"/>
    </source>
</evidence>
<evidence type="ECO:0000256" key="2">
    <source>
        <dbReference type="ARBA" id="ARBA00022516"/>
    </source>
</evidence>
<dbReference type="PANTHER" id="PTHR11157:SF169">
    <property type="entry name" value="ELONGATION OF FATTY ACIDS PROTEIN"/>
    <property type="match status" value="1"/>
</dbReference>
<dbReference type="EMBL" id="NKHZ01000051">
    <property type="protein sequence ID" value="PNS17259.1"/>
    <property type="molecule type" value="Genomic_DNA"/>
</dbReference>
<dbReference type="OrthoDB" id="10259681at2759"/>
<feature type="compositionally biased region" description="Basic residues" evidence="11">
    <location>
        <begin position="569"/>
        <end position="582"/>
    </location>
</feature>
<dbReference type="GO" id="GO:0009922">
    <property type="term" value="F:fatty acid elongase activity"/>
    <property type="evidence" value="ECO:0007669"/>
    <property type="project" value="InterPro"/>
</dbReference>
<feature type="transmembrane region" description="Helical" evidence="10">
    <location>
        <begin position="92"/>
        <end position="115"/>
    </location>
</feature>
<feature type="transmembrane region" description="Helical" evidence="10">
    <location>
        <begin position="420"/>
        <end position="441"/>
    </location>
</feature>
<evidence type="ECO:0000256" key="5">
    <source>
        <dbReference type="ARBA" id="ARBA00022832"/>
    </source>
</evidence>
<evidence type="ECO:0000313" key="13">
    <source>
        <dbReference type="Proteomes" id="UP000243797"/>
    </source>
</evidence>
<comment type="similarity">
    <text evidence="10">Belongs to the ELO family.</text>
</comment>
<dbReference type="GO" id="GO:0034626">
    <property type="term" value="P:fatty acid elongation, polyunsaturated fatty acid"/>
    <property type="evidence" value="ECO:0007669"/>
    <property type="project" value="TreeGrafter"/>
</dbReference>
<feature type="transmembrane region" description="Helical" evidence="10">
    <location>
        <begin position="272"/>
        <end position="293"/>
    </location>
</feature>
<dbReference type="InParanoid" id="A0A2K1QQK3"/>
<keyword evidence="8 10" id="KW-0472">Membrane</keyword>
<dbReference type="InterPro" id="IPR002076">
    <property type="entry name" value="ELO_fam"/>
</dbReference>
<comment type="catalytic activity">
    <reaction evidence="10">
        <text>an acyl-CoA + malonyl-CoA + H(+) = a 3-oxoacyl-CoA + CO2 + CoA</text>
        <dbReference type="Rhea" id="RHEA:50252"/>
        <dbReference type="ChEBI" id="CHEBI:15378"/>
        <dbReference type="ChEBI" id="CHEBI:16526"/>
        <dbReference type="ChEBI" id="CHEBI:57287"/>
        <dbReference type="ChEBI" id="CHEBI:57384"/>
        <dbReference type="ChEBI" id="CHEBI:58342"/>
        <dbReference type="ChEBI" id="CHEBI:90726"/>
    </reaction>
    <physiologicalReaction direction="left-to-right" evidence="10">
        <dbReference type="Rhea" id="RHEA:50253"/>
    </physiologicalReaction>
</comment>
<dbReference type="Pfam" id="PF01151">
    <property type="entry name" value="ELO"/>
    <property type="match status" value="1"/>
</dbReference>
<reference evidence="12 13" key="1">
    <citation type="submission" date="2017-06" db="EMBL/GenBank/DDBJ databases">
        <title>Draft genome sequence of a variant of Elsinoe murrayae.</title>
        <authorList>
            <person name="Cheng Q."/>
        </authorList>
    </citation>
    <scope>NUCLEOTIDE SEQUENCE [LARGE SCALE GENOMIC DNA]</scope>
    <source>
        <strain evidence="12 13">CQ-2017a</strain>
    </source>
</reference>
<comment type="caution">
    <text evidence="12">The sequence shown here is derived from an EMBL/GenBank/DDBJ whole genome shotgun (WGS) entry which is preliminary data.</text>
</comment>
<evidence type="ECO:0000256" key="9">
    <source>
        <dbReference type="ARBA" id="ARBA00023160"/>
    </source>
</evidence>
<dbReference type="STRING" id="2082308.A0A2K1QQK3"/>
<sequence>MASLYLTSPPGYLFKFPPDELPFAIPPPSDEPSIRAPFRIPAHIYQGALDPKVPLTFAICYITIVLSLNTFNRSRGWKPWWIARTRVFTPLVAFHNLLLAVYSGITFVAMTRAIYQTWPVMDLNVTPADIADALCKINGPRGLGDAVTYNATQNVWSSKNSIIKLASSLPDSTDVGRLWNEGLAFWGWFFYLSKFYEVLDTLVILARGKRSPTLQTYHHAGAMLCMWAGMRYMSPPIWMFCFINSFIHTLMYIYFTLATLGVKVPKAIKQTLTTMQITQFLFGASFAAIHLFIRYDVPVTTAYKVLSPISSASSAASSVVSSLIHEAPSSVSAAIASATASPALGAVLKRLLLRAAGGEGPAENVRDSWNHVLPAVSSASSSASSAAAAVTSSAPKFREETHYKTSFATVDCIDTTGQSFAIWLNIFYLAPLTFLFVRFFVKAYITGTLNKGKPNRRTSFTEATHRAVENVRREADNAGNALERRLSEQVSRDVAAVREGRFDLNTKGGSDGKKTTTKPVDIGTSKPNTLADSKPHLSPESAIDDGSDDENKSEMESSVGGSMPNSPEKKKKKRNRNKKKHDAAHAGEQGTASFAEVAKEEK</sequence>
<dbReference type="Proteomes" id="UP000243797">
    <property type="component" value="Unassembled WGS sequence"/>
</dbReference>
<dbReference type="GO" id="GO:0030148">
    <property type="term" value="P:sphingolipid biosynthetic process"/>
    <property type="evidence" value="ECO:0007669"/>
    <property type="project" value="TreeGrafter"/>
</dbReference>
<feature type="region of interest" description="Disordered" evidence="11">
    <location>
        <begin position="501"/>
        <end position="602"/>
    </location>
</feature>
<organism evidence="12 13">
    <name type="scientific">Sphaceloma murrayae</name>
    <dbReference type="NCBI Taxonomy" id="2082308"/>
    <lineage>
        <taxon>Eukaryota</taxon>
        <taxon>Fungi</taxon>
        <taxon>Dikarya</taxon>
        <taxon>Ascomycota</taxon>
        <taxon>Pezizomycotina</taxon>
        <taxon>Dothideomycetes</taxon>
        <taxon>Dothideomycetidae</taxon>
        <taxon>Myriangiales</taxon>
        <taxon>Elsinoaceae</taxon>
        <taxon>Sphaceloma</taxon>
    </lineage>
</organism>
<accession>A0A2K1QQK3</accession>
<evidence type="ECO:0000256" key="8">
    <source>
        <dbReference type="ARBA" id="ARBA00023136"/>
    </source>
</evidence>